<gene>
    <name evidence="1" type="ORF">C8F04DRAFT_1200287</name>
</gene>
<accession>A0AAD6WM46</accession>
<dbReference type="Proteomes" id="UP001218188">
    <property type="component" value="Unassembled WGS sequence"/>
</dbReference>
<reference evidence="1" key="1">
    <citation type="submission" date="2023-03" db="EMBL/GenBank/DDBJ databases">
        <title>Massive genome expansion in bonnet fungi (Mycena s.s.) driven by repeated elements and novel gene families across ecological guilds.</title>
        <authorList>
            <consortium name="Lawrence Berkeley National Laboratory"/>
            <person name="Harder C.B."/>
            <person name="Miyauchi S."/>
            <person name="Viragh M."/>
            <person name="Kuo A."/>
            <person name="Thoen E."/>
            <person name="Andreopoulos B."/>
            <person name="Lu D."/>
            <person name="Skrede I."/>
            <person name="Drula E."/>
            <person name="Henrissat B."/>
            <person name="Morin E."/>
            <person name="Kohler A."/>
            <person name="Barry K."/>
            <person name="LaButti K."/>
            <person name="Morin E."/>
            <person name="Salamov A."/>
            <person name="Lipzen A."/>
            <person name="Mereny Z."/>
            <person name="Hegedus B."/>
            <person name="Baldrian P."/>
            <person name="Stursova M."/>
            <person name="Weitz H."/>
            <person name="Taylor A."/>
            <person name="Grigoriev I.V."/>
            <person name="Nagy L.G."/>
            <person name="Martin F."/>
            <person name="Kauserud H."/>
        </authorList>
    </citation>
    <scope>NUCLEOTIDE SEQUENCE</scope>
    <source>
        <strain evidence="1">CBHHK200</strain>
    </source>
</reference>
<evidence type="ECO:0000313" key="1">
    <source>
        <dbReference type="EMBL" id="KAJ7017585.1"/>
    </source>
</evidence>
<proteinExistence type="predicted"/>
<organism evidence="1 2">
    <name type="scientific">Mycena alexandri</name>
    <dbReference type="NCBI Taxonomy" id="1745969"/>
    <lineage>
        <taxon>Eukaryota</taxon>
        <taxon>Fungi</taxon>
        <taxon>Dikarya</taxon>
        <taxon>Basidiomycota</taxon>
        <taxon>Agaricomycotina</taxon>
        <taxon>Agaricomycetes</taxon>
        <taxon>Agaricomycetidae</taxon>
        <taxon>Agaricales</taxon>
        <taxon>Marasmiineae</taxon>
        <taxon>Mycenaceae</taxon>
        <taxon>Mycena</taxon>
    </lineage>
</organism>
<keyword evidence="2" id="KW-1185">Reference proteome</keyword>
<evidence type="ECO:0000313" key="2">
    <source>
        <dbReference type="Proteomes" id="UP001218188"/>
    </source>
</evidence>
<sequence length="163" mass="18942">MPRPLPELSPDTVAALQISSRRAQALVTEAREIRRDNHAEDMRLLSEVYWDLGHPQSWTPDARELSWEYVRRLAENTLYHYVPPRYAKILRARLRRYERLKYLHELEHPLFTHPEFPEHPAATMWREGVSSTTKGLAGWGSQLVGDESVASKLTEDDDEISPI</sequence>
<dbReference type="AlphaFoldDB" id="A0AAD6WM46"/>
<name>A0AAD6WM46_9AGAR</name>
<protein>
    <submittedName>
        <fullName evidence="1">Uncharacterized protein</fullName>
    </submittedName>
</protein>
<comment type="caution">
    <text evidence="1">The sequence shown here is derived from an EMBL/GenBank/DDBJ whole genome shotgun (WGS) entry which is preliminary data.</text>
</comment>
<dbReference type="EMBL" id="JARJCM010000395">
    <property type="protein sequence ID" value="KAJ7017585.1"/>
    <property type="molecule type" value="Genomic_DNA"/>
</dbReference>